<dbReference type="SUPFAM" id="SSF55486">
    <property type="entry name" value="Metalloproteases ('zincins'), catalytic domain"/>
    <property type="match status" value="1"/>
</dbReference>
<evidence type="ECO:0000256" key="3">
    <source>
        <dbReference type="ARBA" id="ARBA00022722"/>
    </source>
</evidence>
<dbReference type="InterPro" id="IPR023091">
    <property type="entry name" value="MetalPrtase_cat_dom_sf_prd"/>
</dbReference>
<evidence type="ECO:0000256" key="6">
    <source>
        <dbReference type="ARBA" id="ARBA00022801"/>
    </source>
</evidence>
<dbReference type="EMBL" id="CP121472">
    <property type="protein sequence ID" value="WPL19349.1"/>
    <property type="molecule type" value="Genomic_DNA"/>
</dbReference>
<evidence type="ECO:0000313" key="9">
    <source>
        <dbReference type="EMBL" id="WPL19349.1"/>
    </source>
</evidence>
<dbReference type="PANTHER" id="PTHR46986">
    <property type="entry name" value="ENDORIBONUCLEASE YBEY, CHLOROPLASTIC"/>
    <property type="match status" value="1"/>
</dbReference>
<dbReference type="Gene3D" id="3.40.390.30">
    <property type="entry name" value="Metalloproteases ('zincins'), catalytic domain"/>
    <property type="match status" value="1"/>
</dbReference>
<keyword evidence="2 8" id="KW-0690">Ribosome biogenesis</keyword>
<protein>
    <recommendedName>
        <fullName evidence="8">Endoribonuclease YbeY</fullName>
        <ecNumber evidence="8">3.1.-.-</ecNumber>
    </recommendedName>
</protein>
<dbReference type="Pfam" id="PF02130">
    <property type="entry name" value="YbeY"/>
    <property type="match status" value="1"/>
</dbReference>
<evidence type="ECO:0000313" key="10">
    <source>
        <dbReference type="Proteomes" id="UP001432180"/>
    </source>
</evidence>
<dbReference type="PROSITE" id="PS01306">
    <property type="entry name" value="UPF0054"/>
    <property type="match status" value="1"/>
</dbReference>
<organism evidence="9 10">
    <name type="scientific">Thiorhodovibrio winogradskyi</name>
    <dbReference type="NCBI Taxonomy" id="77007"/>
    <lineage>
        <taxon>Bacteria</taxon>
        <taxon>Pseudomonadati</taxon>
        <taxon>Pseudomonadota</taxon>
        <taxon>Gammaproteobacteria</taxon>
        <taxon>Chromatiales</taxon>
        <taxon>Chromatiaceae</taxon>
        <taxon>Thiorhodovibrio</taxon>
    </lineage>
</organism>
<evidence type="ECO:0000256" key="1">
    <source>
        <dbReference type="ARBA" id="ARBA00010875"/>
    </source>
</evidence>
<dbReference type="PANTHER" id="PTHR46986:SF1">
    <property type="entry name" value="ENDORIBONUCLEASE YBEY, CHLOROPLASTIC"/>
    <property type="match status" value="1"/>
</dbReference>
<evidence type="ECO:0000256" key="4">
    <source>
        <dbReference type="ARBA" id="ARBA00022723"/>
    </source>
</evidence>
<evidence type="ECO:0000256" key="2">
    <source>
        <dbReference type="ARBA" id="ARBA00022517"/>
    </source>
</evidence>
<comment type="function">
    <text evidence="8">Single strand-specific metallo-endoribonuclease involved in late-stage 70S ribosome quality control and in maturation of the 3' terminus of the 16S rRNA.</text>
</comment>
<dbReference type="InterPro" id="IPR020549">
    <property type="entry name" value="YbeY_CS"/>
</dbReference>
<evidence type="ECO:0000256" key="5">
    <source>
        <dbReference type="ARBA" id="ARBA00022759"/>
    </source>
</evidence>
<feature type="binding site" evidence="8">
    <location>
        <position position="149"/>
    </location>
    <ligand>
        <name>Zn(2+)</name>
        <dbReference type="ChEBI" id="CHEBI:29105"/>
        <note>catalytic</note>
    </ligand>
</feature>
<proteinExistence type="inferred from homology"/>
<accession>A0ABZ0SGA4</accession>
<comment type="subcellular location">
    <subcellularLocation>
        <location evidence="8">Cytoplasm</location>
    </subcellularLocation>
</comment>
<keyword evidence="6 8" id="KW-0378">Hydrolase</keyword>
<feature type="binding site" evidence="8">
    <location>
        <position position="139"/>
    </location>
    <ligand>
        <name>Zn(2+)</name>
        <dbReference type="ChEBI" id="CHEBI:29105"/>
        <note>catalytic</note>
    </ligand>
</feature>
<keyword evidence="4 8" id="KW-0479">Metal-binding</keyword>
<dbReference type="GO" id="GO:0016787">
    <property type="term" value="F:hydrolase activity"/>
    <property type="evidence" value="ECO:0007669"/>
    <property type="project" value="UniProtKB-KW"/>
</dbReference>
<dbReference type="NCBIfam" id="TIGR00043">
    <property type="entry name" value="rRNA maturation RNase YbeY"/>
    <property type="match status" value="1"/>
</dbReference>
<keyword evidence="8" id="KW-0963">Cytoplasm</keyword>
<keyword evidence="10" id="KW-1185">Reference proteome</keyword>
<evidence type="ECO:0000256" key="7">
    <source>
        <dbReference type="ARBA" id="ARBA00022833"/>
    </source>
</evidence>
<comment type="cofactor">
    <cofactor evidence="8">
        <name>Zn(2+)</name>
        <dbReference type="ChEBI" id="CHEBI:29105"/>
    </cofactor>
    <text evidence="8">Binds 1 zinc ion.</text>
</comment>
<keyword evidence="7 8" id="KW-0862">Zinc</keyword>
<feature type="binding site" evidence="8">
    <location>
        <position position="143"/>
    </location>
    <ligand>
        <name>Zn(2+)</name>
        <dbReference type="ChEBI" id="CHEBI:29105"/>
        <note>catalytic</note>
    </ligand>
</feature>
<dbReference type="EC" id="3.1.-.-" evidence="8"/>
<reference evidence="9 10" key="1">
    <citation type="journal article" date="2023" name="Microorganisms">
        <title>Thiorhodovibrio frisius and Trv. litoralis spp. nov., Two Novel Members from a Clade of Fastidious Purple Sulfur Bacteria That Exhibit Unique Red-Shifted Light-Harvesting Capabilities.</title>
        <authorList>
            <person name="Methner A."/>
            <person name="Kuzyk S.B."/>
            <person name="Petersen J."/>
            <person name="Bauer S."/>
            <person name="Brinkmann H."/>
            <person name="Sichau K."/>
            <person name="Wanner G."/>
            <person name="Wolf J."/>
            <person name="Neumann-Schaal M."/>
            <person name="Henke P."/>
            <person name="Tank M."/>
            <person name="Sproer C."/>
            <person name="Bunk B."/>
            <person name="Overmann J."/>
        </authorList>
    </citation>
    <scope>NUCLEOTIDE SEQUENCE [LARGE SCALE GENOMIC DNA]</scope>
    <source>
        <strain evidence="9 10">DSM 6702</strain>
    </source>
</reference>
<keyword evidence="3 8" id="KW-0540">Nuclease</keyword>
<name>A0ABZ0SGA4_9GAMM</name>
<dbReference type="InterPro" id="IPR002036">
    <property type="entry name" value="YbeY"/>
</dbReference>
<evidence type="ECO:0000256" key="8">
    <source>
        <dbReference type="HAMAP-Rule" id="MF_00009"/>
    </source>
</evidence>
<comment type="similarity">
    <text evidence="1 8">Belongs to the endoribonuclease YbeY family.</text>
</comment>
<sequence>MIANSMSTEPDPDPKSRDALAVAAAPLVLDLQCATLAEVPSQEDFEHWVSAALAAGRSAPAATEMTIRLVDEAESAALNRTYRGRTGPTNVLSFPFELPPGAPATGLLGDLVICAPLVLAEAADQGKSPRAHWAHMVVHGTLHLLGHDHQDDDQASAMEALETRIITSFGFENPYESDSGPDDQ</sequence>
<gene>
    <name evidence="8 9" type="primary">ybeY</name>
    <name evidence="9" type="ORF">Thiowin_04466</name>
</gene>
<dbReference type="HAMAP" id="MF_00009">
    <property type="entry name" value="Endoribonucl_YbeY"/>
    <property type="match status" value="1"/>
</dbReference>
<keyword evidence="8" id="KW-0698">rRNA processing</keyword>
<keyword evidence="5 8" id="KW-0255">Endonuclease</keyword>
<dbReference type="Proteomes" id="UP001432180">
    <property type="component" value="Chromosome"/>
</dbReference>